<evidence type="ECO:0000313" key="3">
    <source>
        <dbReference type="Proteomes" id="UP000193920"/>
    </source>
</evidence>
<dbReference type="AlphaFoldDB" id="A0A1Y2ACK2"/>
<keyword evidence="1" id="KW-1133">Transmembrane helix</keyword>
<dbReference type="EMBL" id="MCOG01000295">
    <property type="protein sequence ID" value="ORY20251.1"/>
    <property type="molecule type" value="Genomic_DNA"/>
</dbReference>
<feature type="transmembrane region" description="Helical" evidence="1">
    <location>
        <begin position="241"/>
        <end position="259"/>
    </location>
</feature>
<evidence type="ECO:0000313" key="2">
    <source>
        <dbReference type="EMBL" id="ORY20251.1"/>
    </source>
</evidence>
<accession>A0A1Y2ACK2</accession>
<feature type="transmembrane region" description="Helical" evidence="1">
    <location>
        <begin position="55"/>
        <end position="75"/>
    </location>
</feature>
<sequence>MKDMININIDQIDMTNNLVQSLDHVFGKTVINESSAWRQIFNIARIRIKVFGRNLTFVLLYNLIPICIIISCIYFDNNKYIDKLYNIKRKYNPLEITPTLYKDVNWFKNSNTSNGIALDIINNIDSNKIKMDTINYDHQLIIEINQLNDTVKFIERFSSHQDINNNQALNFIIYYNNLYTYTIPIAINLISNAYLKENGVDKFLSTSFKPFPSYSEFDFGENDKEKIVNTYPEKMRSDYDLILAKIIAFIFFKLFFIFFF</sequence>
<name>A0A1Y2ACK2_9FUNG</name>
<proteinExistence type="predicted"/>
<comment type="caution">
    <text evidence="2">The sequence shown here is derived from an EMBL/GenBank/DDBJ whole genome shotgun (WGS) entry which is preliminary data.</text>
</comment>
<organism evidence="2 3">
    <name type="scientific">Neocallimastix californiae</name>
    <dbReference type="NCBI Taxonomy" id="1754190"/>
    <lineage>
        <taxon>Eukaryota</taxon>
        <taxon>Fungi</taxon>
        <taxon>Fungi incertae sedis</taxon>
        <taxon>Chytridiomycota</taxon>
        <taxon>Chytridiomycota incertae sedis</taxon>
        <taxon>Neocallimastigomycetes</taxon>
        <taxon>Neocallimastigales</taxon>
        <taxon>Neocallimastigaceae</taxon>
        <taxon>Neocallimastix</taxon>
    </lineage>
</organism>
<keyword evidence="1" id="KW-0472">Membrane</keyword>
<evidence type="ECO:0000256" key="1">
    <source>
        <dbReference type="SAM" id="Phobius"/>
    </source>
</evidence>
<protein>
    <submittedName>
        <fullName evidence="2">Uncharacterized protein</fullName>
    </submittedName>
</protein>
<keyword evidence="1" id="KW-0812">Transmembrane</keyword>
<keyword evidence="3" id="KW-1185">Reference proteome</keyword>
<reference evidence="2 3" key="1">
    <citation type="submission" date="2016-08" db="EMBL/GenBank/DDBJ databases">
        <title>A Parts List for Fungal Cellulosomes Revealed by Comparative Genomics.</title>
        <authorList>
            <consortium name="DOE Joint Genome Institute"/>
            <person name="Haitjema C.H."/>
            <person name="Gilmore S.P."/>
            <person name="Henske J.K."/>
            <person name="Solomon K.V."/>
            <person name="De Groot R."/>
            <person name="Kuo A."/>
            <person name="Mondo S.J."/>
            <person name="Salamov A.A."/>
            <person name="Labutti K."/>
            <person name="Zhao Z."/>
            <person name="Chiniquy J."/>
            <person name="Barry K."/>
            <person name="Brewer H.M."/>
            <person name="Purvine S.O."/>
            <person name="Wright A.T."/>
            <person name="Boxma B."/>
            <person name="Van Alen T."/>
            <person name="Hackstein J.H."/>
            <person name="Baker S.E."/>
            <person name="Grigoriev I.V."/>
            <person name="O'Malley M.A."/>
        </authorList>
    </citation>
    <scope>NUCLEOTIDE SEQUENCE [LARGE SCALE GENOMIC DNA]</scope>
    <source>
        <strain evidence="2 3">G1</strain>
    </source>
</reference>
<gene>
    <name evidence="2" type="ORF">LY90DRAFT_516931</name>
</gene>
<dbReference type="STRING" id="1754190.A0A1Y2ACK2"/>
<dbReference type="Proteomes" id="UP000193920">
    <property type="component" value="Unassembled WGS sequence"/>
</dbReference>